<evidence type="ECO:0000313" key="2">
    <source>
        <dbReference type="EMBL" id="QVJ99702.1"/>
    </source>
</evidence>
<dbReference type="AlphaFoldDB" id="A0A8E5XRK4"/>
<dbReference type="Pfam" id="PF00276">
    <property type="entry name" value="Ribosomal_L23"/>
    <property type="match status" value="1"/>
</dbReference>
<dbReference type="PANTHER" id="PTHR11620">
    <property type="entry name" value="60S RIBOSOMAL PROTEIN L23A"/>
    <property type="match status" value="1"/>
</dbReference>
<dbReference type="GeneID" id="68216564"/>
<geneLocation type="chloroplast" evidence="2"/>
<keyword evidence="1" id="KW-0694">RNA-binding</keyword>
<dbReference type="GO" id="GO:0003735">
    <property type="term" value="F:structural constituent of ribosome"/>
    <property type="evidence" value="ECO:0007669"/>
    <property type="project" value="InterPro"/>
</dbReference>
<dbReference type="HAMAP" id="MF_01369_B">
    <property type="entry name" value="Ribosomal_uL23_B"/>
    <property type="match status" value="1"/>
</dbReference>
<keyword evidence="1" id="KW-0687">Ribonucleoprotein</keyword>
<dbReference type="EMBL" id="MW762687">
    <property type="protein sequence ID" value="QVJ99702.1"/>
    <property type="molecule type" value="Genomic_DNA"/>
</dbReference>
<comment type="subunit">
    <text evidence="1">Part of the 50S ribosomal subunit.</text>
</comment>
<accession>A0A8E5XRK4</accession>
<keyword evidence="1 2" id="KW-0689">Ribosomal protein</keyword>
<keyword evidence="1" id="KW-0699">rRNA-binding</keyword>
<gene>
    <name evidence="1 2" type="primary">rpl23</name>
</gene>
<comment type="similarity">
    <text evidence="1">Belongs to the universal ribosomal protein uL23 family.</text>
</comment>
<dbReference type="RefSeq" id="YP_010185358.1">
    <property type="nucleotide sequence ID" value="NC_058314.1"/>
</dbReference>
<protein>
    <recommendedName>
        <fullName evidence="1">Large ribosomal subunit protein uL23c</fullName>
    </recommendedName>
</protein>
<dbReference type="GO" id="GO:1990904">
    <property type="term" value="C:ribonucleoprotein complex"/>
    <property type="evidence" value="ECO:0007669"/>
    <property type="project" value="UniProtKB-KW"/>
</dbReference>
<proteinExistence type="inferred from homology"/>
<dbReference type="InterPro" id="IPR013025">
    <property type="entry name" value="Ribosomal_uL23-like"/>
</dbReference>
<comment type="subcellular location">
    <subcellularLocation>
        <location evidence="1">Plastid</location>
        <location evidence="1">Chloroplast</location>
    </subcellularLocation>
</comment>
<evidence type="ECO:0000256" key="1">
    <source>
        <dbReference type="HAMAP-Rule" id="MF_01369"/>
    </source>
</evidence>
<keyword evidence="2" id="KW-0150">Chloroplast</keyword>
<dbReference type="GO" id="GO:0019843">
    <property type="term" value="F:rRNA binding"/>
    <property type="evidence" value="ECO:0007669"/>
    <property type="project" value="UniProtKB-UniRule"/>
</dbReference>
<dbReference type="GO" id="GO:0006412">
    <property type="term" value="P:translation"/>
    <property type="evidence" value="ECO:0007669"/>
    <property type="project" value="UniProtKB-UniRule"/>
</dbReference>
<organism evidence="2">
    <name type="scientific">Ishige okamurae</name>
    <dbReference type="NCBI Taxonomy" id="233772"/>
    <lineage>
        <taxon>Eukaryota</taxon>
        <taxon>Sar</taxon>
        <taxon>Stramenopiles</taxon>
        <taxon>Ochrophyta</taxon>
        <taxon>PX clade</taxon>
        <taxon>Phaeophyceae</taxon>
        <taxon>Ectocarpales</taxon>
        <taxon>Ishigeaceae</taxon>
        <taxon>Ishige</taxon>
    </lineage>
</organism>
<reference evidence="2" key="1">
    <citation type="submission" date="2021-03" db="EMBL/GenBank/DDBJ databases">
        <title>The complete chloroplast genome of Ishige okamurae.</title>
        <authorList>
            <person name="Wang X."/>
        </authorList>
    </citation>
    <scope>NUCLEOTIDE SEQUENCE</scope>
</reference>
<comment type="function">
    <text evidence="1">Binds to 23S rRNA.</text>
</comment>
<keyword evidence="2" id="KW-0934">Plastid</keyword>
<dbReference type="GO" id="GO:0009507">
    <property type="term" value="C:chloroplast"/>
    <property type="evidence" value="ECO:0007669"/>
    <property type="project" value="UniProtKB-SubCell"/>
</dbReference>
<dbReference type="GO" id="GO:0005840">
    <property type="term" value="C:ribosome"/>
    <property type="evidence" value="ECO:0007669"/>
    <property type="project" value="UniProtKB-KW"/>
</dbReference>
<name>A0A8E5XRK4_9PHAE</name>
<sequence>MSLIKYPLTTDKANRFLEKNQYTFLVDCHLAKPDIKKTLEFLFDVKITKVNTSILSRKRRRVGRYVGLLPLYKKVIITLPKDSQINYYSKKE</sequence>